<proteinExistence type="predicted"/>
<feature type="region of interest" description="Disordered" evidence="1">
    <location>
        <begin position="54"/>
        <end position="73"/>
    </location>
</feature>
<organism evidence="2 3">
    <name type="scientific">Ascaris lumbricoides</name>
    <name type="common">Giant roundworm</name>
    <dbReference type="NCBI Taxonomy" id="6252"/>
    <lineage>
        <taxon>Eukaryota</taxon>
        <taxon>Metazoa</taxon>
        <taxon>Ecdysozoa</taxon>
        <taxon>Nematoda</taxon>
        <taxon>Chromadorea</taxon>
        <taxon>Rhabditida</taxon>
        <taxon>Spirurina</taxon>
        <taxon>Ascaridomorpha</taxon>
        <taxon>Ascaridoidea</taxon>
        <taxon>Ascarididae</taxon>
        <taxon>Ascaris</taxon>
    </lineage>
</organism>
<evidence type="ECO:0000313" key="2">
    <source>
        <dbReference type="Proteomes" id="UP000036681"/>
    </source>
</evidence>
<name>A0A0M3HYL4_ASCLU</name>
<reference evidence="3" key="1">
    <citation type="submission" date="2017-02" db="UniProtKB">
        <authorList>
            <consortium name="WormBaseParasite"/>
        </authorList>
    </citation>
    <scope>IDENTIFICATION</scope>
</reference>
<dbReference type="WBParaSite" id="ALUE_0000862901-mRNA-1">
    <property type="protein sequence ID" value="ALUE_0000862901-mRNA-1"/>
    <property type="gene ID" value="ALUE_0000862901"/>
</dbReference>
<evidence type="ECO:0000256" key="1">
    <source>
        <dbReference type="SAM" id="MobiDB-lite"/>
    </source>
</evidence>
<feature type="compositionally biased region" description="Basic and acidic residues" evidence="1">
    <location>
        <begin position="7"/>
        <end position="22"/>
    </location>
</feature>
<evidence type="ECO:0000313" key="3">
    <source>
        <dbReference type="WBParaSite" id="ALUE_0000862901-mRNA-1"/>
    </source>
</evidence>
<dbReference type="Proteomes" id="UP000036681">
    <property type="component" value="Unplaced"/>
</dbReference>
<accession>A0A0M3HYL4</accession>
<sequence length="89" mass="9940">MKRTKWKKDSAKSKEQDVESNKQEASVTAAPSAPVSAASIINRMLYESNKHATKSNIAQHSHHRNKDNDETTDCNQKAVCIRNEVETTA</sequence>
<protein>
    <submittedName>
        <fullName evidence="3">Uncharacterized protein</fullName>
    </submittedName>
</protein>
<keyword evidence="2" id="KW-1185">Reference proteome</keyword>
<dbReference type="AlphaFoldDB" id="A0A0M3HYL4"/>
<feature type="region of interest" description="Disordered" evidence="1">
    <location>
        <begin position="1"/>
        <end position="33"/>
    </location>
</feature>